<proteinExistence type="predicted"/>
<feature type="non-terminal residue" evidence="1">
    <location>
        <position position="1"/>
    </location>
</feature>
<dbReference type="AlphaFoldDB" id="A0A3E5FII0"/>
<comment type="caution">
    <text evidence="1">The sequence shown here is derived from an EMBL/GenBank/DDBJ whole genome shotgun (WGS) entry which is preliminary data.</text>
</comment>
<dbReference type="PANTHER" id="PTHR33795">
    <property type="entry name" value="INSERTION ELEMENT IS150 PROTEIN INSJ"/>
    <property type="match status" value="1"/>
</dbReference>
<name>A0A3E5FII0_9FIRM</name>
<evidence type="ECO:0000313" key="1">
    <source>
        <dbReference type="EMBL" id="RGO04693.1"/>
    </source>
</evidence>
<gene>
    <name evidence="1" type="ORF">DXB31_12355</name>
</gene>
<dbReference type="InterPro" id="IPR046929">
    <property type="entry name" value="HTH_Tnp"/>
</dbReference>
<accession>A0A3E5FII0</accession>
<dbReference type="SUPFAM" id="SSF46689">
    <property type="entry name" value="Homeodomain-like"/>
    <property type="match status" value="1"/>
</dbReference>
<dbReference type="EMBL" id="QSVF01000084">
    <property type="protein sequence ID" value="RGO04693.1"/>
    <property type="molecule type" value="Genomic_DNA"/>
</dbReference>
<dbReference type="Pfam" id="PF20310">
    <property type="entry name" value="HTH_Tnp_2"/>
    <property type="match status" value="1"/>
</dbReference>
<dbReference type="InterPro" id="IPR052057">
    <property type="entry name" value="IS150/IS1296_orfA-like"/>
</dbReference>
<sequence>IFIMAKLTREQKIELYKKRKQGETVSSLSKEYQIRSDNIKYLVRLIDRHGFDILRSNKNNYYSPELKLEIINKVLIDGKSITGTAIEYGLAGDGLLHSWINSYKDNGYVIVEKKKGRPSTMNKENQFNKKYEDMSPEEKIKYLENKNQYLEAENEYLKKLRAAVQKKKNQQSKKK</sequence>
<dbReference type="RefSeq" id="WP_181972640.1">
    <property type="nucleotide sequence ID" value="NZ_QSVF01000084.1"/>
</dbReference>
<dbReference type="InterPro" id="IPR009057">
    <property type="entry name" value="Homeodomain-like_sf"/>
</dbReference>
<organism evidence="1 2">
    <name type="scientific">Thomasclavelia spiroformis</name>
    <dbReference type="NCBI Taxonomy" id="29348"/>
    <lineage>
        <taxon>Bacteria</taxon>
        <taxon>Bacillati</taxon>
        <taxon>Bacillota</taxon>
        <taxon>Erysipelotrichia</taxon>
        <taxon>Erysipelotrichales</taxon>
        <taxon>Coprobacillaceae</taxon>
        <taxon>Thomasclavelia</taxon>
    </lineage>
</organism>
<reference evidence="1 2" key="1">
    <citation type="submission" date="2018-08" db="EMBL/GenBank/DDBJ databases">
        <title>A genome reference for cultivated species of the human gut microbiota.</title>
        <authorList>
            <person name="Zou Y."/>
            <person name="Xue W."/>
            <person name="Luo G."/>
        </authorList>
    </citation>
    <scope>NUCLEOTIDE SEQUENCE [LARGE SCALE GENOMIC DNA]</scope>
    <source>
        <strain evidence="1 2">OM02-6</strain>
    </source>
</reference>
<dbReference type="Proteomes" id="UP000261087">
    <property type="component" value="Unassembled WGS sequence"/>
</dbReference>
<evidence type="ECO:0000313" key="2">
    <source>
        <dbReference type="Proteomes" id="UP000261087"/>
    </source>
</evidence>
<dbReference type="PANTHER" id="PTHR33795:SF1">
    <property type="entry name" value="INSERTION ELEMENT IS150 PROTEIN INSJ"/>
    <property type="match status" value="1"/>
</dbReference>
<protein>
    <submittedName>
        <fullName evidence="1">Transposase</fullName>
    </submittedName>
</protein>